<gene>
    <name evidence="3" type="ORF">QTP70_009765</name>
</gene>
<dbReference type="FunFam" id="3.30.70.270:FF:000020">
    <property type="entry name" value="Transposon Tf2-6 polyprotein-like Protein"/>
    <property type="match status" value="1"/>
</dbReference>
<dbReference type="AlphaFoldDB" id="A0AAE0Q4F2"/>
<dbReference type="EMBL" id="JAUCMX010000022">
    <property type="protein sequence ID" value="KAK3513185.1"/>
    <property type="molecule type" value="Genomic_DNA"/>
</dbReference>
<accession>A0AAE0Q4F2</accession>
<keyword evidence="4" id="KW-1185">Reference proteome</keyword>
<comment type="caution">
    <text evidence="3">The sequence shown here is derived from an EMBL/GenBank/DDBJ whole genome shotgun (WGS) entry which is preliminary data.</text>
</comment>
<dbReference type="SUPFAM" id="SSF56672">
    <property type="entry name" value="DNA/RNA polymerases"/>
    <property type="match status" value="1"/>
</dbReference>
<dbReference type="Pfam" id="PF17919">
    <property type="entry name" value="RT_RNaseH_2"/>
    <property type="match status" value="1"/>
</dbReference>
<evidence type="ECO:0000313" key="3">
    <source>
        <dbReference type="EMBL" id="KAK3513185.1"/>
    </source>
</evidence>
<sequence length="204" mass="22836">MDTVKVWEVTEWPAPATVRELQRFLGFANFYRRFIRNYSSVAGPLTLLLRGKPKRLAWSDQARVAFQQLKNCFTTVPILRHPDPDLPFVVEIDASSSGLGLYSPSVMVQERKGGSRQFEVASEPVQADLILPATTILALVQWNPVEEIRRTHADKPPPSGCPPTKIGGASGHAPREHRHGPVVSFRRGCWSPFRFPDAPGRICR</sequence>
<evidence type="ECO:0000313" key="4">
    <source>
        <dbReference type="Proteomes" id="UP001274896"/>
    </source>
</evidence>
<dbReference type="PANTHER" id="PTHR33064:SF37">
    <property type="entry name" value="RIBONUCLEASE H"/>
    <property type="match status" value="1"/>
</dbReference>
<dbReference type="InterPro" id="IPR043128">
    <property type="entry name" value="Rev_trsase/Diguanyl_cyclase"/>
</dbReference>
<protein>
    <recommendedName>
        <fullName evidence="2">Reverse transcriptase/retrotransposon-derived protein RNase H-like domain-containing protein</fullName>
    </recommendedName>
</protein>
<dbReference type="InterPro" id="IPR051320">
    <property type="entry name" value="Viral_Replic_Matur_Polypro"/>
</dbReference>
<organism evidence="3 4">
    <name type="scientific">Hemibagrus guttatus</name>
    <dbReference type="NCBI Taxonomy" id="175788"/>
    <lineage>
        <taxon>Eukaryota</taxon>
        <taxon>Metazoa</taxon>
        <taxon>Chordata</taxon>
        <taxon>Craniata</taxon>
        <taxon>Vertebrata</taxon>
        <taxon>Euteleostomi</taxon>
        <taxon>Actinopterygii</taxon>
        <taxon>Neopterygii</taxon>
        <taxon>Teleostei</taxon>
        <taxon>Ostariophysi</taxon>
        <taxon>Siluriformes</taxon>
        <taxon>Bagridae</taxon>
        <taxon>Hemibagrus</taxon>
    </lineage>
</organism>
<reference evidence="3" key="1">
    <citation type="submission" date="2023-06" db="EMBL/GenBank/DDBJ databases">
        <title>Male Hemibagrus guttatus genome.</title>
        <authorList>
            <person name="Bian C."/>
        </authorList>
    </citation>
    <scope>NUCLEOTIDE SEQUENCE</scope>
    <source>
        <strain evidence="3">Male_cb2023</strain>
        <tissue evidence="3">Muscle</tissue>
    </source>
</reference>
<feature type="region of interest" description="Disordered" evidence="1">
    <location>
        <begin position="150"/>
        <end position="179"/>
    </location>
</feature>
<dbReference type="PANTHER" id="PTHR33064">
    <property type="entry name" value="POL PROTEIN"/>
    <property type="match status" value="1"/>
</dbReference>
<feature type="domain" description="Reverse transcriptase/retrotransposon-derived protein RNase H-like" evidence="2">
    <location>
        <begin position="58"/>
        <end position="117"/>
    </location>
</feature>
<dbReference type="InterPro" id="IPR041577">
    <property type="entry name" value="RT_RNaseH_2"/>
</dbReference>
<dbReference type="InterPro" id="IPR043502">
    <property type="entry name" value="DNA/RNA_pol_sf"/>
</dbReference>
<dbReference type="Gene3D" id="3.30.70.270">
    <property type="match status" value="1"/>
</dbReference>
<name>A0AAE0Q4F2_9TELE</name>
<proteinExistence type="predicted"/>
<evidence type="ECO:0000259" key="2">
    <source>
        <dbReference type="Pfam" id="PF17919"/>
    </source>
</evidence>
<dbReference type="Proteomes" id="UP001274896">
    <property type="component" value="Unassembled WGS sequence"/>
</dbReference>
<evidence type="ECO:0000256" key="1">
    <source>
        <dbReference type="SAM" id="MobiDB-lite"/>
    </source>
</evidence>